<name>A0AAU7QZ94_9ACTN</name>
<dbReference type="AlphaFoldDB" id="A0AAU7QZ94"/>
<dbReference type="Pfam" id="PF09346">
    <property type="entry name" value="SMI1_KNR4"/>
    <property type="match status" value="1"/>
</dbReference>
<proteinExistence type="predicted"/>
<protein>
    <submittedName>
        <fullName evidence="2">SMI1/KNR4 family protein</fullName>
    </submittedName>
</protein>
<dbReference type="SUPFAM" id="SSF160631">
    <property type="entry name" value="SMI1/KNR4-like"/>
    <property type="match status" value="1"/>
</dbReference>
<feature type="domain" description="Knr4/Smi1-like" evidence="1">
    <location>
        <begin position="20"/>
        <end position="124"/>
    </location>
</feature>
<dbReference type="RefSeq" id="WP_349877690.1">
    <property type="nucleotide sequence ID" value="NZ_CP157974.1"/>
</dbReference>
<organism evidence="2">
    <name type="scientific">Micromonospora sp. HUAS YX12</name>
    <dbReference type="NCBI Taxonomy" id="3156396"/>
    <lineage>
        <taxon>Bacteria</taxon>
        <taxon>Bacillati</taxon>
        <taxon>Actinomycetota</taxon>
        <taxon>Actinomycetes</taxon>
        <taxon>Micromonosporales</taxon>
        <taxon>Micromonosporaceae</taxon>
        <taxon>Micromonospora</taxon>
    </lineage>
</organism>
<dbReference type="InterPro" id="IPR018958">
    <property type="entry name" value="Knr4/Smi1-like_dom"/>
</dbReference>
<dbReference type="EMBL" id="CP157974">
    <property type="protein sequence ID" value="XBT81242.1"/>
    <property type="molecule type" value="Genomic_DNA"/>
</dbReference>
<reference evidence="2" key="1">
    <citation type="submission" date="2024-06" db="EMBL/GenBank/DDBJ databases">
        <title>Micromonospora sp. strain HUAS YX12 genome sequences.</title>
        <authorList>
            <person name="Mo P."/>
        </authorList>
    </citation>
    <scope>NUCLEOTIDE SEQUENCE</scope>
    <source>
        <strain evidence="2">HUAS YX12</strain>
    </source>
</reference>
<evidence type="ECO:0000313" key="2">
    <source>
        <dbReference type="EMBL" id="XBT81242.1"/>
    </source>
</evidence>
<dbReference type="InterPro" id="IPR037883">
    <property type="entry name" value="Knr4/Smi1-like_sf"/>
</dbReference>
<accession>A0AAU7QZ94</accession>
<gene>
    <name evidence="2" type="ORF">ABIH81_26910</name>
</gene>
<sequence>MYDPAALEALVAPPSREVPPVDWQQLEERLEFALPLDYKWLVERYGPGSFGDFFRVFQPACQRQGIDLEYQHERTSWALEYLVERGHSLPRMPSELLAFGRSDNGDVAYWITSSSDDPNNWKVAVGEARGPLWEEFDGGVVEWLTAVLSRSYRVAIFPKDFPRRHPAFHPYDL</sequence>
<evidence type="ECO:0000259" key="1">
    <source>
        <dbReference type="Pfam" id="PF09346"/>
    </source>
</evidence>
<dbReference type="Gene3D" id="3.40.1580.10">
    <property type="entry name" value="SMI1/KNR4-like"/>
    <property type="match status" value="1"/>
</dbReference>